<dbReference type="PANTHER" id="PTHR23232:SF118">
    <property type="entry name" value="ZINC FINGER PROTEIN 746"/>
    <property type="match status" value="1"/>
</dbReference>
<dbReference type="CDD" id="cd07765">
    <property type="entry name" value="KRAB_A-box"/>
    <property type="match status" value="1"/>
</dbReference>
<name>A0A8C4VKS6_9SAUR</name>
<dbReference type="PROSITE" id="PS50805">
    <property type="entry name" value="KRAB"/>
    <property type="match status" value="1"/>
</dbReference>
<reference evidence="2" key="3">
    <citation type="submission" date="2025-09" db="UniProtKB">
        <authorList>
            <consortium name="Ensembl"/>
        </authorList>
    </citation>
    <scope>IDENTIFICATION</scope>
</reference>
<evidence type="ECO:0000313" key="3">
    <source>
        <dbReference type="Proteomes" id="UP000694390"/>
    </source>
</evidence>
<sequence>KPDPVPDTEGAFCTLRMFYKEQKLLSVSSLSLQVPVTFNNNSFNFSEQEWKSLDEWQKELYRHIMKGNYEAVISLGKDWLGFCSSLRTVRAPLRPAGSGVWMAGGSDNGISRL</sequence>
<reference evidence="2" key="2">
    <citation type="submission" date="2025-08" db="UniProtKB">
        <authorList>
            <consortium name="Ensembl"/>
        </authorList>
    </citation>
    <scope>IDENTIFICATION</scope>
</reference>
<dbReference type="GeneTree" id="ENSGT01140000282776"/>
<dbReference type="PANTHER" id="PTHR23232">
    <property type="entry name" value="KRAB DOMAIN C2H2 ZINC FINGER"/>
    <property type="match status" value="1"/>
</dbReference>
<dbReference type="OrthoDB" id="654211at2759"/>
<feature type="domain" description="KRAB" evidence="1">
    <location>
        <begin position="36"/>
        <end position="113"/>
    </location>
</feature>
<keyword evidence="3" id="KW-1185">Reference proteome</keyword>
<proteinExistence type="predicted"/>
<organism evidence="2 3">
    <name type="scientific">Gopherus evgoodei</name>
    <name type="common">Goodes thornscrub tortoise</name>
    <dbReference type="NCBI Taxonomy" id="1825980"/>
    <lineage>
        <taxon>Eukaryota</taxon>
        <taxon>Metazoa</taxon>
        <taxon>Chordata</taxon>
        <taxon>Craniata</taxon>
        <taxon>Vertebrata</taxon>
        <taxon>Euteleostomi</taxon>
        <taxon>Archelosauria</taxon>
        <taxon>Testudinata</taxon>
        <taxon>Testudines</taxon>
        <taxon>Cryptodira</taxon>
        <taxon>Durocryptodira</taxon>
        <taxon>Testudinoidea</taxon>
        <taxon>Testudinidae</taxon>
        <taxon>Gopherus</taxon>
    </lineage>
</organism>
<protein>
    <recommendedName>
        <fullName evidence="1">KRAB domain-containing protein</fullName>
    </recommendedName>
</protein>
<evidence type="ECO:0000313" key="2">
    <source>
        <dbReference type="Ensembl" id="ENSGEVP00005003359.1"/>
    </source>
</evidence>
<dbReference type="SMART" id="SM00349">
    <property type="entry name" value="KRAB"/>
    <property type="match status" value="1"/>
</dbReference>
<dbReference type="GO" id="GO:0006355">
    <property type="term" value="P:regulation of DNA-templated transcription"/>
    <property type="evidence" value="ECO:0007669"/>
    <property type="project" value="InterPro"/>
</dbReference>
<reference evidence="2" key="1">
    <citation type="submission" date="2019-06" db="EMBL/GenBank/DDBJ databases">
        <title>G10K-VGP Goodes thornscrub tortoise genome, primary haplotype.</title>
        <authorList>
            <person name="Murphy B."/>
            <person name="Edwards T."/>
            <person name="Rhie A."/>
            <person name="Koren S."/>
            <person name="Phillippy A."/>
            <person name="Fedrigo O."/>
            <person name="Haase B."/>
            <person name="Mountcastle J."/>
            <person name="Lewin H."/>
            <person name="Damas J."/>
            <person name="Howe K."/>
            <person name="Formenti G."/>
            <person name="Myers G."/>
            <person name="Durbin R."/>
            <person name="Jarvis E.D."/>
        </authorList>
    </citation>
    <scope>NUCLEOTIDE SEQUENCE [LARGE SCALE GENOMIC DNA]</scope>
</reference>
<dbReference type="SUPFAM" id="SSF109640">
    <property type="entry name" value="KRAB domain (Kruppel-associated box)"/>
    <property type="match status" value="1"/>
</dbReference>
<evidence type="ECO:0000259" key="1">
    <source>
        <dbReference type="PROSITE" id="PS50805"/>
    </source>
</evidence>
<accession>A0A8C4VKS6</accession>
<dbReference type="Pfam" id="PF01352">
    <property type="entry name" value="KRAB"/>
    <property type="match status" value="1"/>
</dbReference>
<dbReference type="Ensembl" id="ENSGEVT00005003511.1">
    <property type="protein sequence ID" value="ENSGEVP00005003359.1"/>
    <property type="gene ID" value="ENSGEVG00005002465.1"/>
</dbReference>
<dbReference type="Gene3D" id="6.10.140.140">
    <property type="match status" value="1"/>
</dbReference>
<dbReference type="AlphaFoldDB" id="A0A8C4VKS6"/>
<dbReference type="InterPro" id="IPR001909">
    <property type="entry name" value="KRAB"/>
</dbReference>
<dbReference type="Proteomes" id="UP000694390">
    <property type="component" value="Chromosome 2"/>
</dbReference>
<dbReference type="InterPro" id="IPR036051">
    <property type="entry name" value="KRAB_dom_sf"/>
</dbReference>
<dbReference type="InterPro" id="IPR050169">
    <property type="entry name" value="Krueppel_C2H2_ZnF"/>
</dbReference>